<dbReference type="EMBL" id="CP041396">
    <property type="protein sequence ID" value="QDM12903.1"/>
    <property type="molecule type" value="Genomic_DNA"/>
</dbReference>
<keyword evidence="2" id="KW-0614">Plasmid</keyword>
<keyword evidence="1" id="KW-0472">Membrane</keyword>
<name>A0AAP9DQ44_BACOV</name>
<evidence type="ECO:0000313" key="2">
    <source>
        <dbReference type="EMBL" id="QDM12903.1"/>
    </source>
</evidence>
<dbReference type="AlphaFoldDB" id="A0AAP9DQ44"/>
<accession>A0AAP9DQ44</accession>
<dbReference type="Gene3D" id="1.25.40.10">
    <property type="entry name" value="Tetratricopeptide repeat domain"/>
    <property type="match status" value="1"/>
</dbReference>
<dbReference type="Proteomes" id="UP000318823">
    <property type="component" value="Plasmid unnamed1"/>
</dbReference>
<dbReference type="SUPFAM" id="SSF81901">
    <property type="entry name" value="HCP-like"/>
    <property type="match status" value="1"/>
</dbReference>
<gene>
    <name evidence="2" type="ORF">DYI28_29910</name>
</gene>
<organism evidence="2 3">
    <name type="scientific">Bacteroides ovatus</name>
    <dbReference type="NCBI Taxonomy" id="28116"/>
    <lineage>
        <taxon>Bacteria</taxon>
        <taxon>Pseudomonadati</taxon>
        <taxon>Bacteroidota</taxon>
        <taxon>Bacteroidia</taxon>
        <taxon>Bacteroidales</taxon>
        <taxon>Bacteroidaceae</taxon>
        <taxon>Bacteroides</taxon>
    </lineage>
</organism>
<geneLocation type="plasmid" evidence="2 3">
    <name>unnamed1</name>
</geneLocation>
<dbReference type="SMART" id="SM00671">
    <property type="entry name" value="SEL1"/>
    <property type="match status" value="6"/>
</dbReference>
<protein>
    <submittedName>
        <fullName evidence="2">Sel1 repeat family protein</fullName>
    </submittedName>
</protein>
<evidence type="ECO:0000313" key="3">
    <source>
        <dbReference type="Proteomes" id="UP000318823"/>
    </source>
</evidence>
<dbReference type="Pfam" id="PF08238">
    <property type="entry name" value="Sel1"/>
    <property type="match status" value="5"/>
</dbReference>
<dbReference type="InterPro" id="IPR050767">
    <property type="entry name" value="Sel1_AlgK"/>
</dbReference>
<proteinExistence type="predicted"/>
<dbReference type="InterPro" id="IPR006597">
    <property type="entry name" value="Sel1-like"/>
</dbReference>
<feature type="transmembrane region" description="Helical" evidence="1">
    <location>
        <begin position="80"/>
        <end position="101"/>
    </location>
</feature>
<keyword evidence="1" id="KW-1133">Transmembrane helix</keyword>
<evidence type="ECO:0000256" key="1">
    <source>
        <dbReference type="SAM" id="Phobius"/>
    </source>
</evidence>
<dbReference type="PANTHER" id="PTHR11102:SF160">
    <property type="entry name" value="ERAD-ASSOCIATED E3 UBIQUITIN-PROTEIN LIGASE COMPONENT HRD3"/>
    <property type="match status" value="1"/>
</dbReference>
<feature type="transmembrane region" description="Helical" evidence="1">
    <location>
        <begin position="6"/>
        <end position="25"/>
    </location>
</feature>
<keyword evidence="1" id="KW-0812">Transmembrane</keyword>
<feature type="transmembrane region" description="Helical" evidence="1">
    <location>
        <begin position="122"/>
        <end position="139"/>
    </location>
</feature>
<sequence length="454" mass="53274">MRQIKLLYFFYIIEPYFSESIFIFVRHTTFYYNRNTMKLYKITAIYTKLTDIVKNNAFISVGNISTIFTLNFYYDEYWEPIIYIISSLLIFFLCIHLYYRWITPKGKDKKNTNPNLIKSKEILVTVSMTFLFFILPYIYNIHSEHLKKESLIANYENIQKHSTKISSIYNSLKKGTIIFDESKVDTNNTAYLTACGIYLNDLNVGNFKLAFKYLNMAAARGDAIAWLNLGNMYMAGHNTAVNEIKAFRAFKKSADLGYPGAMFNVGYFLSREIGTEKDLNKALKYYLDAAICGNTDAMIEAGNIYGFNKKRDKWKYWYSQAADHGDVSAYRWKAQFYLEEGKYKKALEWGMKALEGKNYKAYGLLGHLYQYGKGVEKDIQHAEKCYLLQVKCYPEEEAPIQNLAHFYYEIGDSAKYKHWSQEQQRIDSIKGYVSERKIDDNIYIKTYKKTHERQ</sequence>
<dbReference type="PANTHER" id="PTHR11102">
    <property type="entry name" value="SEL-1-LIKE PROTEIN"/>
    <property type="match status" value="1"/>
</dbReference>
<dbReference type="InterPro" id="IPR011990">
    <property type="entry name" value="TPR-like_helical_dom_sf"/>
</dbReference>
<reference evidence="3" key="1">
    <citation type="journal article" date="2018" name="J. Anim. Genet.">
        <title>Acquired interbacterial defense systems protect against interspecies antagonism in the human gut microbiome.</title>
        <authorList>
            <person name="Ross B.D."/>
            <person name="Verster A.J."/>
            <person name="Radey M.C."/>
            <person name="Schmidtke D.T."/>
            <person name="Pope C.E."/>
            <person name="Hoffman L.R."/>
            <person name="Hajjar A."/>
            <person name="Peterson S.B."/>
            <person name="Borenstein E."/>
            <person name="Mougous J."/>
        </authorList>
    </citation>
    <scope>NUCLEOTIDE SEQUENCE [LARGE SCALE GENOMIC DNA]</scope>
    <source>
        <strain evidence="3">3725 D1 iv</strain>
        <plasmid evidence="3">unnamed1</plasmid>
    </source>
</reference>